<protein>
    <submittedName>
        <fullName evidence="1">Uncharacterized protein</fullName>
    </submittedName>
</protein>
<evidence type="ECO:0000313" key="1">
    <source>
        <dbReference type="EMBL" id="KAF5911072.1"/>
    </source>
</evidence>
<keyword evidence="2" id="KW-1185">Reference proteome</keyword>
<evidence type="ECO:0000313" key="2">
    <source>
        <dbReference type="Proteomes" id="UP000551758"/>
    </source>
</evidence>
<feature type="non-terminal residue" evidence="1">
    <location>
        <position position="1"/>
    </location>
</feature>
<organism evidence="1 2">
    <name type="scientific">Diceros bicornis minor</name>
    <name type="common">South-central black rhinoceros</name>
    <dbReference type="NCBI Taxonomy" id="77932"/>
    <lineage>
        <taxon>Eukaryota</taxon>
        <taxon>Metazoa</taxon>
        <taxon>Chordata</taxon>
        <taxon>Craniata</taxon>
        <taxon>Vertebrata</taxon>
        <taxon>Euteleostomi</taxon>
        <taxon>Mammalia</taxon>
        <taxon>Eutheria</taxon>
        <taxon>Laurasiatheria</taxon>
        <taxon>Perissodactyla</taxon>
        <taxon>Rhinocerotidae</taxon>
        <taxon>Diceros</taxon>
    </lineage>
</organism>
<dbReference type="EMBL" id="JACDTQ010004046">
    <property type="protein sequence ID" value="KAF5911072.1"/>
    <property type="molecule type" value="Genomic_DNA"/>
</dbReference>
<name>A0A7J7E5I8_DICBM</name>
<dbReference type="AlphaFoldDB" id="A0A7J7E5I8"/>
<gene>
    <name evidence="1" type="ORF">HPG69_001037</name>
</gene>
<accession>A0A7J7E5I8</accession>
<comment type="caution">
    <text evidence="1">The sequence shown here is derived from an EMBL/GenBank/DDBJ whole genome shotgun (WGS) entry which is preliminary data.</text>
</comment>
<proteinExistence type="predicted"/>
<sequence>VQDPRSRLFMISEQHMTKYSMIFLKKMRTPRNMPPWALFLSVHEFSVESTQKVKYKNVKGKQVCFTQTASTHYPDGIFGPTQNEYLCPIV</sequence>
<reference evidence="1 2" key="1">
    <citation type="journal article" date="2020" name="Mol. Biol. Evol.">
        <title>Interspecific Gene Flow and the Evolution of Specialization in Black and White Rhinoceros.</title>
        <authorList>
            <person name="Moodley Y."/>
            <person name="Westbury M.V."/>
            <person name="Russo I.M."/>
            <person name="Gopalakrishnan S."/>
            <person name="Rakotoarivelo A."/>
            <person name="Olsen R.A."/>
            <person name="Prost S."/>
            <person name="Tunstall T."/>
            <person name="Ryder O.A."/>
            <person name="Dalen L."/>
            <person name="Bruford M.W."/>
        </authorList>
    </citation>
    <scope>NUCLEOTIDE SEQUENCE [LARGE SCALE GENOMIC DNA]</scope>
    <source>
        <strain evidence="1">SBR-YM</strain>
        <tissue evidence="1">Skin</tissue>
    </source>
</reference>
<dbReference type="Proteomes" id="UP000551758">
    <property type="component" value="Unassembled WGS sequence"/>
</dbReference>